<dbReference type="PROSITE" id="PS50880">
    <property type="entry name" value="TOPRIM"/>
    <property type="match status" value="1"/>
</dbReference>
<evidence type="ECO:0000256" key="11">
    <source>
        <dbReference type="ARBA" id="ARBA00023163"/>
    </source>
</evidence>
<sequence>MALDTGPSLEDFKARLPLADIVGRYVRLVRRGREFVGLCPFHKEKSPSFNVVEEKGFYHCFGCGAHGTAIDFVMAAERLEFPEAIERLAELTGLEAPRRRSSPTPPPAPGLHEANEAAAAWFAATLAGEGGREARAYLGSRGLDAETARRFGLGCAPAGRTALKAALLARGFSEQILVEVGLLVRPEDGGDSFDRFRHRLMFPIHDARGRIVGFGGRALGDARAKYLNSPETPLFHKGRLLYNLAQAARPAREAGNLLVAEGYMDVIALVRSGLAHAVAPLGTAITEEQFEILWRLADEPVLCLDGDAAGLRAAHRAAERALPLLRAGRSLRFALLPPGEDPDSLMRGGGAAALAEAVGRPLPLVEFLWRREYAQAQPLDTPERRAALQGRLRELAMQVADREVRGHYLAAFRERTVALWPRREKGDRRGTPPPMAGVLAARPPDPVFTAERRLLEPLLREPALLHEIEEDLAAIECREPRLEKLRQEILAAWSEQPGLDARGLHDHLSRYGFAELAERVLAGGPVALDDGNEQGGAAAHDVWRRMAVPVLRRSAQRRELEALAAGDGQGRDRVGATLGGLDRLLNARDEDTGMGLPHTGRATG</sequence>
<comment type="caution">
    <text evidence="17">The sequence shown here is derived from an EMBL/GenBank/DDBJ whole genome shotgun (WGS) entry which is preliminary data.</text>
</comment>
<dbReference type="EMBL" id="JARGEQ010000082">
    <property type="protein sequence ID" value="MDF1586299.1"/>
    <property type="molecule type" value="Genomic_DNA"/>
</dbReference>
<protein>
    <recommendedName>
        <fullName evidence="12 13">DNA primase</fullName>
        <ecNumber evidence="12">2.7.7.101</ecNumber>
    </recommendedName>
</protein>
<keyword evidence="7 12" id="KW-0863">Zinc-finger</keyword>
<keyword evidence="4 12" id="KW-0548">Nucleotidyltransferase</keyword>
<dbReference type="Pfam" id="PF01807">
    <property type="entry name" value="Zn_ribbon_DnaG"/>
    <property type="match status" value="1"/>
</dbReference>
<evidence type="ECO:0000256" key="15">
    <source>
        <dbReference type="SAM" id="MobiDB-lite"/>
    </source>
</evidence>
<comment type="domain">
    <text evidence="12">Contains an N-terminal zinc-binding domain, a central core domain that contains the primase activity, and a C-terminal DnaB-binding domain.</text>
</comment>
<dbReference type="GO" id="GO:1990077">
    <property type="term" value="C:primosome complex"/>
    <property type="evidence" value="ECO:0007669"/>
    <property type="project" value="UniProtKB-KW"/>
</dbReference>
<dbReference type="SMART" id="SM00400">
    <property type="entry name" value="ZnF_CHCC"/>
    <property type="match status" value="1"/>
</dbReference>
<feature type="domain" description="Toprim" evidence="16">
    <location>
        <begin position="255"/>
        <end position="337"/>
    </location>
</feature>
<dbReference type="InterPro" id="IPR013264">
    <property type="entry name" value="DNAG_N"/>
</dbReference>
<dbReference type="EC" id="2.7.7.101" evidence="12"/>
<dbReference type="InterPro" id="IPR036977">
    <property type="entry name" value="DNA_primase_Znf_CHC2"/>
</dbReference>
<dbReference type="InterPro" id="IPR050219">
    <property type="entry name" value="DnaG_primase"/>
</dbReference>
<keyword evidence="2 12" id="KW-0639">Primosome</keyword>
<keyword evidence="1 12" id="KW-0240">DNA-directed RNA polymerase</keyword>
<dbReference type="InterPro" id="IPR030846">
    <property type="entry name" value="DnaG_bac"/>
</dbReference>
<comment type="cofactor">
    <cofactor evidence="12 13 14">
        <name>Zn(2+)</name>
        <dbReference type="ChEBI" id="CHEBI:29105"/>
    </cofactor>
    <text evidence="12 13 14">Binds 1 zinc ion per monomer.</text>
</comment>
<dbReference type="GO" id="GO:0003899">
    <property type="term" value="F:DNA-directed RNA polymerase activity"/>
    <property type="evidence" value="ECO:0007669"/>
    <property type="project" value="UniProtKB-UniRule"/>
</dbReference>
<evidence type="ECO:0000256" key="2">
    <source>
        <dbReference type="ARBA" id="ARBA00022515"/>
    </source>
</evidence>
<comment type="subunit">
    <text evidence="12">Monomer. Interacts with DnaB.</text>
</comment>
<dbReference type="NCBIfam" id="TIGR01391">
    <property type="entry name" value="dnaG"/>
    <property type="match status" value="1"/>
</dbReference>
<keyword evidence="5 12" id="KW-0235">DNA replication</keyword>
<organism evidence="17 18">
    <name type="scientific">Marinimicrococcus flavescens</name>
    <dbReference type="NCBI Taxonomy" id="3031815"/>
    <lineage>
        <taxon>Bacteria</taxon>
        <taxon>Pseudomonadati</taxon>
        <taxon>Pseudomonadota</taxon>
        <taxon>Alphaproteobacteria</taxon>
        <taxon>Geminicoccales</taxon>
        <taxon>Geminicoccaceae</taxon>
        <taxon>Marinimicrococcus</taxon>
    </lineage>
</organism>
<dbReference type="SUPFAM" id="SSF57783">
    <property type="entry name" value="Zinc beta-ribbon"/>
    <property type="match status" value="1"/>
</dbReference>
<keyword evidence="8 12" id="KW-0862">Zinc</keyword>
<feature type="zinc finger region" description="CHC2-type" evidence="12 14">
    <location>
        <begin position="39"/>
        <end position="63"/>
    </location>
</feature>
<dbReference type="Pfam" id="PF13662">
    <property type="entry name" value="Toprim_4"/>
    <property type="match status" value="1"/>
</dbReference>
<keyword evidence="6 12" id="KW-0479">Metal-binding</keyword>
<feature type="region of interest" description="Disordered" evidence="15">
    <location>
        <begin position="423"/>
        <end position="442"/>
    </location>
</feature>
<dbReference type="FunFam" id="3.90.580.10:FF:000001">
    <property type="entry name" value="DNA primase"/>
    <property type="match status" value="1"/>
</dbReference>
<evidence type="ECO:0000256" key="13">
    <source>
        <dbReference type="PIRNR" id="PIRNR002811"/>
    </source>
</evidence>
<dbReference type="GO" id="GO:0008270">
    <property type="term" value="F:zinc ion binding"/>
    <property type="evidence" value="ECO:0007669"/>
    <property type="project" value="UniProtKB-UniRule"/>
</dbReference>
<name>A0AAP3V0Q4_9PROT</name>
<evidence type="ECO:0000256" key="6">
    <source>
        <dbReference type="ARBA" id="ARBA00022723"/>
    </source>
</evidence>
<evidence type="ECO:0000313" key="18">
    <source>
        <dbReference type="Proteomes" id="UP001301140"/>
    </source>
</evidence>
<evidence type="ECO:0000256" key="9">
    <source>
        <dbReference type="ARBA" id="ARBA00022842"/>
    </source>
</evidence>
<dbReference type="InterPro" id="IPR034151">
    <property type="entry name" value="TOPRIM_DnaG_bac"/>
</dbReference>
<proteinExistence type="inferred from homology"/>
<keyword evidence="18" id="KW-1185">Reference proteome</keyword>
<evidence type="ECO:0000256" key="12">
    <source>
        <dbReference type="HAMAP-Rule" id="MF_00974"/>
    </source>
</evidence>
<comment type="function">
    <text evidence="12 13">RNA polymerase that catalyzes the synthesis of short RNA molecules used as primers for DNA polymerase during DNA replication.</text>
</comment>
<dbReference type="GO" id="GO:0006269">
    <property type="term" value="P:DNA replication, synthesis of primer"/>
    <property type="evidence" value="ECO:0007669"/>
    <property type="project" value="UniProtKB-UniRule"/>
</dbReference>
<dbReference type="GO" id="GO:0003677">
    <property type="term" value="F:DNA binding"/>
    <property type="evidence" value="ECO:0007669"/>
    <property type="project" value="UniProtKB-KW"/>
</dbReference>
<dbReference type="Gene3D" id="3.90.580.10">
    <property type="entry name" value="Zinc finger, CHC2-type domain"/>
    <property type="match status" value="1"/>
</dbReference>
<evidence type="ECO:0000256" key="14">
    <source>
        <dbReference type="PIRSR" id="PIRSR002811-1"/>
    </source>
</evidence>
<evidence type="ECO:0000256" key="5">
    <source>
        <dbReference type="ARBA" id="ARBA00022705"/>
    </source>
</evidence>
<dbReference type="Pfam" id="PF08275">
    <property type="entry name" value="DNAG_N"/>
    <property type="match status" value="1"/>
</dbReference>
<comment type="catalytic activity">
    <reaction evidence="12">
        <text>ssDNA + n NTP = ssDNA/pppN(pN)n-1 hybrid + (n-1) diphosphate.</text>
        <dbReference type="EC" id="2.7.7.101"/>
    </reaction>
</comment>
<keyword evidence="10 12" id="KW-0238">DNA-binding</keyword>
<dbReference type="Proteomes" id="UP001301140">
    <property type="component" value="Unassembled WGS sequence"/>
</dbReference>
<dbReference type="HAMAP" id="MF_00974">
    <property type="entry name" value="DNA_primase_DnaG"/>
    <property type="match status" value="1"/>
</dbReference>
<evidence type="ECO:0000256" key="4">
    <source>
        <dbReference type="ARBA" id="ARBA00022695"/>
    </source>
</evidence>
<reference evidence="17 18" key="1">
    <citation type="submission" date="2023-03" db="EMBL/GenBank/DDBJ databases">
        <title>YIM 152171 draft genome.</title>
        <authorList>
            <person name="Yang Z."/>
        </authorList>
    </citation>
    <scope>NUCLEOTIDE SEQUENCE [LARGE SCALE GENOMIC DNA]</scope>
    <source>
        <strain evidence="17 18">YIM 152171</strain>
    </source>
</reference>
<evidence type="ECO:0000259" key="16">
    <source>
        <dbReference type="PROSITE" id="PS50880"/>
    </source>
</evidence>
<dbReference type="SMART" id="SM00493">
    <property type="entry name" value="TOPRIM"/>
    <property type="match status" value="1"/>
</dbReference>
<dbReference type="GO" id="GO:0000428">
    <property type="term" value="C:DNA-directed RNA polymerase complex"/>
    <property type="evidence" value="ECO:0007669"/>
    <property type="project" value="UniProtKB-KW"/>
</dbReference>
<dbReference type="PANTHER" id="PTHR30313:SF2">
    <property type="entry name" value="DNA PRIMASE"/>
    <property type="match status" value="1"/>
</dbReference>
<gene>
    <name evidence="12 17" type="primary">dnaG</name>
    <name evidence="17" type="ORF">PZ740_07855</name>
</gene>
<comment type="similarity">
    <text evidence="12 13">Belongs to the DnaG primase family.</text>
</comment>
<evidence type="ECO:0000256" key="3">
    <source>
        <dbReference type="ARBA" id="ARBA00022679"/>
    </source>
</evidence>
<dbReference type="FunFam" id="3.90.980.10:FF:000001">
    <property type="entry name" value="DNA primase"/>
    <property type="match status" value="1"/>
</dbReference>
<dbReference type="PIRSF" id="PIRSF002811">
    <property type="entry name" value="DnaG"/>
    <property type="match status" value="1"/>
</dbReference>
<keyword evidence="3 12" id="KW-0808">Transferase</keyword>
<dbReference type="FunFam" id="3.40.1360.10:FF:000002">
    <property type="entry name" value="DNA primase"/>
    <property type="match status" value="1"/>
</dbReference>
<evidence type="ECO:0000256" key="7">
    <source>
        <dbReference type="ARBA" id="ARBA00022771"/>
    </source>
</evidence>
<evidence type="ECO:0000256" key="8">
    <source>
        <dbReference type="ARBA" id="ARBA00022833"/>
    </source>
</evidence>
<evidence type="ECO:0000313" key="17">
    <source>
        <dbReference type="EMBL" id="MDF1586299.1"/>
    </source>
</evidence>
<dbReference type="CDD" id="cd03364">
    <property type="entry name" value="TOPRIM_DnaG_primases"/>
    <property type="match status" value="1"/>
</dbReference>
<dbReference type="PANTHER" id="PTHR30313">
    <property type="entry name" value="DNA PRIMASE"/>
    <property type="match status" value="1"/>
</dbReference>
<dbReference type="InterPro" id="IPR006171">
    <property type="entry name" value="TOPRIM_dom"/>
</dbReference>
<accession>A0AAP3V0Q4</accession>
<dbReference type="Gene3D" id="3.40.1360.10">
    <property type="match status" value="1"/>
</dbReference>
<keyword evidence="9" id="KW-0460">Magnesium</keyword>
<dbReference type="AlphaFoldDB" id="A0AAP3V0Q4"/>
<dbReference type="SUPFAM" id="SSF56731">
    <property type="entry name" value="DNA primase core"/>
    <property type="match status" value="1"/>
</dbReference>
<evidence type="ECO:0000256" key="1">
    <source>
        <dbReference type="ARBA" id="ARBA00022478"/>
    </source>
</evidence>
<dbReference type="InterPro" id="IPR006295">
    <property type="entry name" value="DNA_primase_DnaG"/>
</dbReference>
<dbReference type="Gene3D" id="3.90.980.10">
    <property type="entry name" value="DNA primase, catalytic core, N-terminal domain"/>
    <property type="match status" value="1"/>
</dbReference>
<keyword evidence="11 12" id="KW-0804">Transcription</keyword>
<evidence type="ECO:0000256" key="10">
    <source>
        <dbReference type="ARBA" id="ARBA00023125"/>
    </source>
</evidence>
<dbReference type="GO" id="GO:0005737">
    <property type="term" value="C:cytoplasm"/>
    <property type="evidence" value="ECO:0007669"/>
    <property type="project" value="TreeGrafter"/>
</dbReference>
<dbReference type="InterPro" id="IPR002694">
    <property type="entry name" value="Znf_CHC2"/>
</dbReference>
<dbReference type="InterPro" id="IPR037068">
    <property type="entry name" value="DNA_primase_core_N_sf"/>
</dbReference>
<dbReference type="RefSeq" id="WP_327788716.1">
    <property type="nucleotide sequence ID" value="NZ_JARGEQ010000082.1"/>
</dbReference>